<dbReference type="PANTHER" id="PTHR37305">
    <property type="entry name" value="INTEGRAL MEMBRANE PROTEIN-RELATED"/>
    <property type="match status" value="1"/>
</dbReference>
<keyword evidence="1" id="KW-1133">Transmembrane helix</keyword>
<feature type="transmembrane region" description="Helical" evidence="1">
    <location>
        <begin position="69"/>
        <end position="93"/>
    </location>
</feature>
<dbReference type="Pfam" id="PF12730">
    <property type="entry name" value="ABC2_membrane_4"/>
    <property type="match status" value="1"/>
</dbReference>
<dbReference type="GO" id="GO:0140359">
    <property type="term" value="F:ABC-type transporter activity"/>
    <property type="evidence" value="ECO:0007669"/>
    <property type="project" value="InterPro"/>
</dbReference>
<evidence type="ECO:0000313" key="2">
    <source>
        <dbReference type="EMBL" id="PVZ11930.1"/>
    </source>
</evidence>
<feature type="transmembrane region" description="Helical" evidence="1">
    <location>
        <begin position="251"/>
        <end position="273"/>
    </location>
</feature>
<evidence type="ECO:0000256" key="1">
    <source>
        <dbReference type="SAM" id="Phobius"/>
    </source>
</evidence>
<name>A0A2U1FIW0_9PSEU</name>
<protein>
    <submittedName>
        <fullName evidence="2">ABC-2 type transport system permease protein</fullName>
    </submittedName>
</protein>
<feature type="transmembrane region" description="Helical" evidence="1">
    <location>
        <begin position="200"/>
        <end position="217"/>
    </location>
</feature>
<keyword evidence="3" id="KW-1185">Reference proteome</keyword>
<dbReference type="AlphaFoldDB" id="A0A2U1FIW0"/>
<dbReference type="EMBL" id="QEKW01000003">
    <property type="protein sequence ID" value="PVZ11930.1"/>
    <property type="molecule type" value="Genomic_DNA"/>
</dbReference>
<sequence length="280" mass="29601">MTVTTPGDGSRTLPVRVELARQWRRRRTQVTLALFALLPVILWIAFSVGDAPDEGAAATSLTDLAQASGVNFAVFALFSSASFLFVVVVALFFGDTVASEASWSSLRYLLAIPVPRVRLLRQKAIVAALLSLATLVVLPLVAVLLGTLVYGAGDYLSPTGESLPYGTALVRIVLAVAYLAVHLLWVAGVATLLSVVTDAPLGAVGGAVLISILSQILDTVDALGSLRNLLPTHEVFAFADLLTLDVDGGDLARGVLSALVWCIAFGATAVWWFRRKDITS</sequence>
<feature type="transmembrane region" description="Helical" evidence="1">
    <location>
        <begin position="172"/>
        <end position="193"/>
    </location>
</feature>
<organism evidence="2 3">
    <name type="scientific">Actinomycetospora cinnamomea</name>
    <dbReference type="NCBI Taxonomy" id="663609"/>
    <lineage>
        <taxon>Bacteria</taxon>
        <taxon>Bacillati</taxon>
        <taxon>Actinomycetota</taxon>
        <taxon>Actinomycetes</taxon>
        <taxon>Pseudonocardiales</taxon>
        <taxon>Pseudonocardiaceae</taxon>
        <taxon>Actinomycetospora</taxon>
    </lineage>
</organism>
<accession>A0A2U1FIW0</accession>
<feature type="transmembrane region" description="Helical" evidence="1">
    <location>
        <begin position="125"/>
        <end position="152"/>
    </location>
</feature>
<evidence type="ECO:0000313" key="3">
    <source>
        <dbReference type="Proteomes" id="UP000245639"/>
    </source>
</evidence>
<dbReference type="PANTHER" id="PTHR37305:SF1">
    <property type="entry name" value="MEMBRANE PROTEIN"/>
    <property type="match status" value="1"/>
</dbReference>
<dbReference type="OrthoDB" id="3822483at2"/>
<gene>
    <name evidence="2" type="ORF">C8D89_103260</name>
</gene>
<comment type="caution">
    <text evidence="2">The sequence shown here is derived from an EMBL/GenBank/DDBJ whole genome shotgun (WGS) entry which is preliminary data.</text>
</comment>
<keyword evidence="1" id="KW-0472">Membrane</keyword>
<reference evidence="2 3" key="1">
    <citation type="submission" date="2018-04" db="EMBL/GenBank/DDBJ databases">
        <title>Genomic Encyclopedia of Type Strains, Phase IV (KMG-IV): sequencing the most valuable type-strain genomes for metagenomic binning, comparative biology and taxonomic classification.</title>
        <authorList>
            <person name="Goeker M."/>
        </authorList>
    </citation>
    <scope>NUCLEOTIDE SEQUENCE [LARGE SCALE GENOMIC DNA]</scope>
    <source>
        <strain evidence="2 3">DSM 45771</strain>
    </source>
</reference>
<keyword evidence="1" id="KW-0812">Transmembrane</keyword>
<dbReference type="GO" id="GO:0005886">
    <property type="term" value="C:plasma membrane"/>
    <property type="evidence" value="ECO:0007669"/>
    <property type="project" value="UniProtKB-SubCell"/>
</dbReference>
<dbReference type="Proteomes" id="UP000245639">
    <property type="component" value="Unassembled WGS sequence"/>
</dbReference>
<feature type="transmembrane region" description="Helical" evidence="1">
    <location>
        <begin position="30"/>
        <end position="49"/>
    </location>
</feature>
<dbReference type="RefSeq" id="WP_116707612.1">
    <property type="nucleotide sequence ID" value="NZ_QEKW01000003.1"/>
</dbReference>
<proteinExistence type="predicted"/>